<dbReference type="RefSeq" id="WP_166278098.1">
    <property type="nucleotide sequence ID" value="NZ_JAANNP010000001.1"/>
</dbReference>
<dbReference type="EMBL" id="JAANNP010000001">
    <property type="protein sequence ID" value="NHC12930.1"/>
    <property type="molecule type" value="Genomic_DNA"/>
</dbReference>
<organism evidence="1 2">
    <name type="scientific">Motilibacter deserti</name>
    <dbReference type="NCBI Taxonomy" id="2714956"/>
    <lineage>
        <taxon>Bacteria</taxon>
        <taxon>Bacillati</taxon>
        <taxon>Actinomycetota</taxon>
        <taxon>Actinomycetes</taxon>
        <taxon>Motilibacterales</taxon>
        <taxon>Motilibacteraceae</taxon>
        <taxon>Motilibacter</taxon>
    </lineage>
</organism>
<sequence length="126" mass="14230">MPNVKVKFDRIQVDRKGEPLQKGKLYWKLSVNGAVVEERNKANPQLVQNGSNVDLASSRSVELKPDEDLRVSGFIAESDSLTSGKDEMLVIDRTFDRSENWGSGHQRVNRVDRGLDCTLHYDVTVE</sequence>
<gene>
    <name evidence="1" type="ORF">G9H71_03960</name>
</gene>
<accession>A0ABX0GT59</accession>
<proteinExistence type="predicted"/>
<reference evidence="1 2" key="1">
    <citation type="submission" date="2020-03" db="EMBL/GenBank/DDBJ databases">
        <title>Two novel Motilibacter sp.</title>
        <authorList>
            <person name="Liu S."/>
        </authorList>
    </citation>
    <scope>NUCLEOTIDE SEQUENCE [LARGE SCALE GENOMIC DNA]</scope>
    <source>
        <strain evidence="1 2">E257</strain>
    </source>
</reference>
<protein>
    <submittedName>
        <fullName evidence="1">Uncharacterized protein</fullName>
    </submittedName>
</protein>
<comment type="caution">
    <text evidence="1">The sequence shown here is derived from an EMBL/GenBank/DDBJ whole genome shotgun (WGS) entry which is preliminary data.</text>
</comment>
<keyword evidence="2" id="KW-1185">Reference proteome</keyword>
<evidence type="ECO:0000313" key="2">
    <source>
        <dbReference type="Proteomes" id="UP000800981"/>
    </source>
</evidence>
<name>A0ABX0GT59_9ACTN</name>
<evidence type="ECO:0000313" key="1">
    <source>
        <dbReference type="EMBL" id="NHC12930.1"/>
    </source>
</evidence>
<dbReference type="Proteomes" id="UP000800981">
    <property type="component" value="Unassembled WGS sequence"/>
</dbReference>